<evidence type="ECO:0008006" key="3">
    <source>
        <dbReference type="Google" id="ProtNLM"/>
    </source>
</evidence>
<comment type="caution">
    <text evidence="1">The sequence shown here is derived from an EMBL/GenBank/DDBJ whole genome shotgun (WGS) entry which is preliminary data.</text>
</comment>
<evidence type="ECO:0000313" key="1">
    <source>
        <dbReference type="EMBL" id="GFH58572.1"/>
    </source>
</evidence>
<dbReference type="AlphaFoldDB" id="A0AAD3D615"/>
<keyword evidence="2" id="KW-1185">Reference proteome</keyword>
<dbReference type="EMBL" id="BLLK01000062">
    <property type="protein sequence ID" value="GFH58572.1"/>
    <property type="molecule type" value="Genomic_DNA"/>
</dbReference>
<evidence type="ECO:0000313" key="2">
    <source>
        <dbReference type="Proteomes" id="UP001054902"/>
    </source>
</evidence>
<accession>A0AAD3D615</accession>
<organism evidence="1 2">
    <name type="scientific">Chaetoceros tenuissimus</name>
    <dbReference type="NCBI Taxonomy" id="426638"/>
    <lineage>
        <taxon>Eukaryota</taxon>
        <taxon>Sar</taxon>
        <taxon>Stramenopiles</taxon>
        <taxon>Ochrophyta</taxon>
        <taxon>Bacillariophyta</taxon>
        <taxon>Coscinodiscophyceae</taxon>
        <taxon>Chaetocerotophycidae</taxon>
        <taxon>Chaetocerotales</taxon>
        <taxon>Chaetocerotaceae</taxon>
        <taxon>Chaetoceros</taxon>
    </lineage>
</organism>
<dbReference type="Proteomes" id="UP001054902">
    <property type="component" value="Unassembled WGS sequence"/>
</dbReference>
<protein>
    <recommendedName>
        <fullName evidence="3">Glutaredoxin domain-containing protein</fullName>
    </recommendedName>
</protein>
<sequence length="121" mass="13726">MSNKKVLVCLVSNGVSDHLQASRQRKATTILKARKLPYVEVDGMNPDHKESREELFAISGIRGNYPQFFFVHANGATSYLGNFEKLEELNETVDIPDDVLNANPDLETWPRVFKDVVESFQ</sequence>
<proteinExistence type="predicted"/>
<name>A0AAD3D615_9STRA</name>
<gene>
    <name evidence="1" type="ORF">CTEN210_15048</name>
</gene>
<reference evidence="1 2" key="1">
    <citation type="journal article" date="2021" name="Sci. Rep.">
        <title>The genome of the diatom Chaetoceros tenuissimus carries an ancient integrated fragment of an extant virus.</title>
        <authorList>
            <person name="Hongo Y."/>
            <person name="Kimura K."/>
            <person name="Takaki Y."/>
            <person name="Yoshida Y."/>
            <person name="Baba S."/>
            <person name="Kobayashi G."/>
            <person name="Nagasaki K."/>
            <person name="Hano T."/>
            <person name="Tomaru Y."/>
        </authorList>
    </citation>
    <scope>NUCLEOTIDE SEQUENCE [LARGE SCALE GENOMIC DNA]</scope>
    <source>
        <strain evidence="1 2">NIES-3715</strain>
    </source>
</reference>
<dbReference type="Gene3D" id="3.40.30.10">
    <property type="entry name" value="Glutaredoxin"/>
    <property type="match status" value="1"/>
</dbReference>